<dbReference type="AlphaFoldDB" id="A0A090QYC7"/>
<comment type="catalytic activity">
    <reaction evidence="5">
        <text>(6S)-5-formyl-5,6,7,8-tetrahydrofolate + ATP = (6R)-5,10-methenyltetrahydrofolate + ADP + phosphate</text>
        <dbReference type="Rhea" id="RHEA:10488"/>
        <dbReference type="ChEBI" id="CHEBI:30616"/>
        <dbReference type="ChEBI" id="CHEBI:43474"/>
        <dbReference type="ChEBI" id="CHEBI:57455"/>
        <dbReference type="ChEBI" id="CHEBI:57457"/>
        <dbReference type="ChEBI" id="CHEBI:456216"/>
        <dbReference type="EC" id="6.3.3.2"/>
    </reaction>
</comment>
<dbReference type="InterPro" id="IPR037171">
    <property type="entry name" value="NagB/RpiA_transferase-like"/>
</dbReference>
<dbReference type="EMBL" id="BBMN01000023">
    <property type="protein sequence ID" value="GAL08200.1"/>
    <property type="molecule type" value="Genomic_DNA"/>
</dbReference>
<evidence type="ECO:0000313" key="7">
    <source>
        <dbReference type="Proteomes" id="UP000029227"/>
    </source>
</evidence>
<dbReference type="GO" id="GO:0005524">
    <property type="term" value="F:ATP binding"/>
    <property type="evidence" value="ECO:0007669"/>
    <property type="project" value="UniProtKB-KW"/>
</dbReference>
<feature type="binding site" evidence="4">
    <location>
        <position position="65"/>
    </location>
    <ligand>
        <name>substrate</name>
    </ligand>
</feature>
<dbReference type="NCBIfam" id="TIGR02727">
    <property type="entry name" value="MTHFS_bact"/>
    <property type="match status" value="1"/>
</dbReference>
<dbReference type="InterPro" id="IPR024185">
    <property type="entry name" value="FTHF_cligase-like_sf"/>
</dbReference>
<evidence type="ECO:0000256" key="4">
    <source>
        <dbReference type="PIRSR" id="PIRSR006806-1"/>
    </source>
</evidence>
<dbReference type="GO" id="GO:0046872">
    <property type="term" value="F:metal ion binding"/>
    <property type="evidence" value="ECO:0007669"/>
    <property type="project" value="UniProtKB-KW"/>
</dbReference>
<gene>
    <name evidence="6" type="ORF">JCM19237_4433</name>
</gene>
<dbReference type="STRING" id="754436.JCM19237_4433"/>
<feature type="binding site" evidence="4">
    <location>
        <position position="60"/>
    </location>
    <ligand>
        <name>substrate</name>
    </ligand>
</feature>
<organism evidence="6 7">
    <name type="scientific">Photobacterium aphoticum</name>
    <dbReference type="NCBI Taxonomy" id="754436"/>
    <lineage>
        <taxon>Bacteria</taxon>
        <taxon>Pseudomonadati</taxon>
        <taxon>Pseudomonadota</taxon>
        <taxon>Gammaproteobacteria</taxon>
        <taxon>Vibrionales</taxon>
        <taxon>Vibrionaceae</taxon>
        <taxon>Photobacterium</taxon>
    </lineage>
</organism>
<dbReference type="GO" id="GO:0009396">
    <property type="term" value="P:folic acid-containing compound biosynthetic process"/>
    <property type="evidence" value="ECO:0007669"/>
    <property type="project" value="TreeGrafter"/>
</dbReference>
<sequence>MKPAQNQASRQAIRHRLRQQIRQQRRTLSAEQQTQAAHDLLARFQQSPTFSQAQHVALYLAYDGEIDTQPLIHWLWQQGKHVYLPVLHPFSPGHLLFLHYTATTPMHTNRYGIAEPKLDVRAVKPVMELDLIGTPLVAFDDTGQRLGMGGGYYDRTLNPWHQRRYGPQPVGLAHDCQQVNVLPTEAWDVPLPDILTPSHHFHW</sequence>
<evidence type="ECO:0000256" key="1">
    <source>
        <dbReference type="ARBA" id="ARBA00010638"/>
    </source>
</evidence>
<dbReference type="InterPro" id="IPR002698">
    <property type="entry name" value="FTHF_cligase"/>
</dbReference>
<dbReference type="GO" id="GO:0030272">
    <property type="term" value="F:5-formyltetrahydrofolate cyclo-ligase activity"/>
    <property type="evidence" value="ECO:0007669"/>
    <property type="project" value="UniProtKB-EC"/>
</dbReference>
<evidence type="ECO:0000313" key="6">
    <source>
        <dbReference type="EMBL" id="GAL08200.1"/>
    </source>
</evidence>
<feature type="binding site" evidence="4">
    <location>
        <begin position="145"/>
        <end position="153"/>
    </location>
    <ligand>
        <name>ATP</name>
        <dbReference type="ChEBI" id="CHEBI:30616"/>
    </ligand>
</feature>
<evidence type="ECO:0000256" key="3">
    <source>
        <dbReference type="ARBA" id="ARBA00022840"/>
    </source>
</evidence>
<dbReference type="GO" id="GO:0035999">
    <property type="term" value="P:tetrahydrofolate interconversion"/>
    <property type="evidence" value="ECO:0007669"/>
    <property type="project" value="TreeGrafter"/>
</dbReference>
<dbReference type="SUPFAM" id="SSF100950">
    <property type="entry name" value="NagB/RpiA/CoA transferase-like"/>
    <property type="match status" value="1"/>
</dbReference>
<comment type="similarity">
    <text evidence="1 5">Belongs to the 5-formyltetrahydrofolate cyclo-ligase family.</text>
</comment>
<evidence type="ECO:0000256" key="5">
    <source>
        <dbReference type="RuleBase" id="RU361279"/>
    </source>
</evidence>
<evidence type="ECO:0000256" key="2">
    <source>
        <dbReference type="ARBA" id="ARBA00022741"/>
    </source>
</evidence>
<dbReference type="EC" id="6.3.3.2" evidence="5"/>
<dbReference type="eggNOG" id="COG0212">
    <property type="taxonomic scope" value="Bacteria"/>
</dbReference>
<dbReference type="Proteomes" id="UP000029227">
    <property type="component" value="Unassembled WGS sequence"/>
</dbReference>
<keyword evidence="6" id="KW-0436">Ligase</keyword>
<keyword evidence="5" id="KW-0479">Metal-binding</keyword>
<dbReference type="Gene3D" id="3.40.50.10420">
    <property type="entry name" value="NagB/RpiA/CoA transferase-like"/>
    <property type="match status" value="1"/>
</dbReference>
<dbReference type="PANTHER" id="PTHR23407:SF1">
    <property type="entry name" value="5-FORMYLTETRAHYDROFOLATE CYCLO-LIGASE"/>
    <property type="match status" value="1"/>
</dbReference>
<dbReference type="PIRSF" id="PIRSF006806">
    <property type="entry name" value="FTHF_cligase"/>
    <property type="match status" value="1"/>
</dbReference>
<protein>
    <recommendedName>
        <fullName evidence="5">5-formyltetrahydrofolate cyclo-ligase</fullName>
        <ecNumber evidence="5">6.3.3.2</ecNumber>
    </recommendedName>
</protein>
<dbReference type="Pfam" id="PF01812">
    <property type="entry name" value="5-FTHF_cyc-lig"/>
    <property type="match status" value="1"/>
</dbReference>
<dbReference type="PANTHER" id="PTHR23407">
    <property type="entry name" value="ATPASE INHIBITOR/5-FORMYLTETRAHYDROFOLATE CYCLO-LIGASE"/>
    <property type="match status" value="1"/>
</dbReference>
<keyword evidence="5" id="KW-0460">Magnesium</keyword>
<name>A0A090QYC7_9GAMM</name>
<comment type="caution">
    <text evidence="6">The sequence shown here is derived from an EMBL/GenBank/DDBJ whole genome shotgun (WGS) entry which is preliminary data.</text>
</comment>
<proteinExistence type="inferred from homology"/>
<comment type="cofactor">
    <cofactor evidence="5">
        <name>Mg(2+)</name>
        <dbReference type="ChEBI" id="CHEBI:18420"/>
    </cofactor>
</comment>
<keyword evidence="3 4" id="KW-0067">ATP-binding</keyword>
<reference evidence="6 7" key="1">
    <citation type="journal article" date="2014" name="Genome Announc.">
        <title>Draft Genome Sequences of Two Vibrionaceae Species, Vibrio ponticus C121 and Photobacterium aphoticum C119, Isolated as Coral Reef Microbiota.</title>
        <authorList>
            <person name="Al-saari N."/>
            <person name="Meirelles P.M."/>
            <person name="Mino S."/>
            <person name="Suda W."/>
            <person name="Oshima K."/>
            <person name="Hattori M."/>
            <person name="Ohkuma M."/>
            <person name="Thompson F.L."/>
            <person name="Gomez-Gil B."/>
            <person name="Sawabe T."/>
            <person name="Sawabe T."/>
        </authorList>
    </citation>
    <scope>NUCLEOTIDE SEQUENCE [LARGE SCALE GENOMIC DNA]</scope>
    <source>
        <strain evidence="6 7">JCM 19237</strain>
    </source>
</reference>
<accession>A0A090QYC7</accession>
<keyword evidence="2 4" id="KW-0547">Nucleotide-binding</keyword>